<name>A0A846MS99_9BACT</name>
<gene>
    <name evidence="2" type="ORF">FHS56_001842</name>
</gene>
<keyword evidence="3" id="KW-1185">Reference proteome</keyword>
<dbReference type="InterPro" id="IPR007730">
    <property type="entry name" value="SPOR-like_dom"/>
</dbReference>
<dbReference type="InterPro" id="IPR036680">
    <property type="entry name" value="SPOR-like_sf"/>
</dbReference>
<proteinExistence type="predicted"/>
<dbReference type="SUPFAM" id="SSF110997">
    <property type="entry name" value="Sporulation related repeat"/>
    <property type="match status" value="1"/>
</dbReference>
<organism evidence="2 3">
    <name type="scientific">Thermonema lapsum</name>
    <dbReference type="NCBI Taxonomy" id="28195"/>
    <lineage>
        <taxon>Bacteria</taxon>
        <taxon>Pseudomonadati</taxon>
        <taxon>Bacteroidota</taxon>
        <taxon>Cytophagia</taxon>
        <taxon>Cytophagales</taxon>
        <taxon>Thermonemataceae</taxon>
        <taxon>Thermonema</taxon>
    </lineage>
</organism>
<accession>A0A846MS99</accession>
<evidence type="ECO:0000259" key="1">
    <source>
        <dbReference type="PROSITE" id="PS51724"/>
    </source>
</evidence>
<evidence type="ECO:0000313" key="3">
    <source>
        <dbReference type="Proteomes" id="UP000537126"/>
    </source>
</evidence>
<sequence>MRHLLFIAFVATLLGCASNARTQKHNERKELVIDTLLNKLRPVYIYEPEQLLADGQKMRVSAEKVFSHQHTETIFRALSFYKRILVRKEMPGYRVEVFVSPDRNEAVNAKNKCYSLFHPDYEVYFEYSRPKYRVKVGDFATREEANEFYKVAKRYFPTSIVVPDRVVIITEATEDDLILIRKQREAKKDTD</sequence>
<dbReference type="EMBL" id="JAASRN010000002">
    <property type="protein sequence ID" value="NIK74329.1"/>
    <property type="molecule type" value="Genomic_DNA"/>
</dbReference>
<dbReference type="Proteomes" id="UP000537126">
    <property type="component" value="Unassembled WGS sequence"/>
</dbReference>
<dbReference type="PROSITE" id="PS51257">
    <property type="entry name" value="PROKAR_LIPOPROTEIN"/>
    <property type="match status" value="1"/>
</dbReference>
<protein>
    <recommendedName>
        <fullName evidence="1">SPOR domain-containing protein</fullName>
    </recommendedName>
</protein>
<comment type="caution">
    <text evidence="2">The sequence shown here is derived from an EMBL/GenBank/DDBJ whole genome shotgun (WGS) entry which is preliminary data.</text>
</comment>
<evidence type="ECO:0000313" key="2">
    <source>
        <dbReference type="EMBL" id="NIK74329.1"/>
    </source>
</evidence>
<dbReference type="RefSeq" id="WP_166919896.1">
    <property type="nucleotide sequence ID" value="NZ_JAASRN010000002.1"/>
</dbReference>
<dbReference type="Pfam" id="PF05036">
    <property type="entry name" value="SPOR"/>
    <property type="match status" value="1"/>
</dbReference>
<reference evidence="2 3" key="1">
    <citation type="submission" date="2020-03" db="EMBL/GenBank/DDBJ databases">
        <title>Genomic Encyclopedia of Type Strains, Phase IV (KMG-IV): sequencing the most valuable type-strain genomes for metagenomic binning, comparative biology and taxonomic classification.</title>
        <authorList>
            <person name="Goeker M."/>
        </authorList>
    </citation>
    <scope>NUCLEOTIDE SEQUENCE [LARGE SCALE GENOMIC DNA]</scope>
    <source>
        <strain evidence="2 3">DSM 5718</strain>
    </source>
</reference>
<dbReference type="GO" id="GO:0042834">
    <property type="term" value="F:peptidoglycan binding"/>
    <property type="evidence" value="ECO:0007669"/>
    <property type="project" value="InterPro"/>
</dbReference>
<dbReference type="AlphaFoldDB" id="A0A846MS99"/>
<dbReference type="PROSITE" id="PS51724">
    <property type="entry name" value="SPOR"/>
    <property type="match status" value="1"/>
</dbReference>
<dbReference type="Gene3D" id="3.30.70.1070">
    <property type="entry name" value="Sporulation related repeat"/>
    <property type="match status" value="1"/>
</dbReference>
<feature type="domain" description="SPOR" evidence="1">
    <location>
        <begin position="87"/>
        <end position="168"/>
    </location>
</feature>